<name>A0A509EIR7_9HYPH</name>
<evidence type="ECO:0000313" key="2">
    <source>
        <dbReference type="EMBL" id="VUD74061.1"/>
    </source>
</evidence>
<keyword evidence="1" id="KW-0732">Signal</keyword>
<dbReference type="OrthoDB" id="7569565at2"/>
<organism evidence="2 3">
    <name type="scientific">Methylobacterium symbioticum</name>
    <dbReference type="NCBI Taxonomy" id="2584084"/>
    <lineage>
        <taxon>Bacteria</taxon>
        <taxon>Pseudomonadati</taxon>
        <taxon>Pseudomonadota</taxon>
        <taxon>Alphaproteobacteria</taxon>
        <taxon>Hyphomicrobiales</taxon>
        <taxon>Methylobacteriaceae</taxon>
        <taxon>Methylobacterium</taxon>
    </lineage>
</organism>
<dbReference type="AlphaFoldDB" id="A0A509EIR7"/>
<proteinExistence type="predicted"/>
<dbReference type="RefSeq" id="WP_142585236.1">
    <property type="nucleotide sequence ID" value="NZ_CABFPH010000100.1"/>
</dbReference>
<reference evidence="2 3" key="1">
    <citation type="submission" date="2019-06" db="EMBL/GenBank/DDBJ databases">
        <authorList>
            <person name="Rodrigo-Torres L."/>
            <person name="Arahal R. D."/>
            <person name="Lucena T."/>
        </authorList>
    </citation>
    <scope>NUCLEOTIDE SEQUENCE [LARGE SCALE GENOMIC DNA]</scope>
    <source>
        <strain evidence="2 3">SB0023/3</strain>
    </source>
</reference>
<sequence>MRRSVWSAAALVLLGTEALAFGPPMPTLQRVVASGRTQKIDIVISLDPTCQSMGLSQVNILEPPRSGQIVTTQGREFPNFPSFNTRSRCNTHRVPALVVSYQSAADFRGEDEFTLEFVGPLGVPRRLRYHVEVR</sequence>
<evidence type="ECO:0000313" key="3">
    <source>
        <dbReference type="Proteomes" id="UP000410984"/>
    </source>
</evidence>
<dbReference type="Proteomes" id="UP000410984">
    <property type="component" value="Unassembled WGS sequence"/>
</dbReference>
<accession>A0A509EIR7</accession>
<gene>
    <name evidence="2" type="ORF">MET9862_04686</name>
</gene>
<feature type="signal peptide" evidence="1">
    <location>
        <begin position="1"/>
        <end position="20"/>
    </location>
</feature>
<feature type="chain" id="PRO_5021360180" evidence="1">
    <location>
        <begin position="21"/>
        <end position="134"/>
    </location>
</feature>
<keyword evidence="3" id="KW-1185">Reference proteome</keyword>
<dbReference type="EMBL" id="CABFPH010000100">
    <property type="protein sequence ID" value="VUD74061.1"/>
    <property type="molecule type" value="Genomic_DNA"/>
</dbReference>
<protein>
    <submittedName>
        <fullName evidence="2">Uncharacterized protein</fullName>
    </submittedName>
</protein>
<evidence type="ECO:0000256" key="1">
    <source>
        <dbReference type="SAM" id="SignalP"/>
    </source>
</evidence>